<sequence length="47" mass="5324">MGLVRIWRVPADVSPQQLQASISAHAWHQIRLPNDTNGYQLLSIADR</sequence>
<proteinExistence type="predicted"/>
<comment type="caution">
    <text evidence="1">The sequence shown here is derived from an EMBL/GenBank/DDBJ whole genome shotgun (WGS) entry which is preliminary data.</text>
</comment>
<evidence type="ECO:0000313" key="2">
    <source>
        <dbReference type="Proteomes" id="UP000009352"/>
    </source>
</evidence>
<accession>A0AB33XWY6</accession>
<dbReference type="EMBL" id="AMQX01000003">
    <property type="protein sequence ID" value="EKS52229.1"/>
    <property type="molecule type" value="Genomic_DNA"/>
</dbReference>
<evidence type="ECO:0000313" key="1">
    <source>
        <dbReference type="EMBL" id="EKS52229.1"/>
    </source>
</evidence>
<dbReference type="AlphaFoldDB" id="A0AB33XWY6"/>
<name>A0AB33XWY6_LACRH</name>
<reference evidence="1 2" key="1">
    <citation type="journal article" date="2013" name="Genome Announc.">
        <title>Draft Genome Sequence of Staphylococcus simulans UMC-CNS-990, Isolated from a Case of Chronic Bovine Mastitis.</title>
        <authorList>
            <person name="Calcutt M.J."/>
            <person name="Foecking M.F."/>
            <person name="Hsieh H.Y."/>
            <person name="Perry J."/>
            <person name="Stewart G.C."/>
            <person name="Middleton J.R."/>
        </authorList>
    </citation>
    <scope>NUCLEOTIDE SEQUENCE [LARGE SCALE GENOMIC DNA]</scope>
    <source>
        <strain evidence="1 2">LRHMDP3</strain>
    </source>
</reference>
<protein>
    <submittedName>
        <fullName evidence="1">Uncharacterized protein</fullName>
    </submittedName>
</protein>
<gene>
    <name evidence="1" type="ORF">LRHMDP3_600</name>
</gene>
<organism evidence="1 2">
    <name type="scientific">Lacticaseibacillus rhamnosus LRHMDP3</name>
    <dbReference type="NCBI Taxonomy" id="1203259"/>
    <lineage>
        <taxon>Bacteria</taxon>
        <taxon>Bacillati</taxon>
        <taxon>Bacillota</taxon>
        <taxon>Bacilli</taxon>
        <taxon>Lactobacillales</taxon>
        <taxon>Lactobacillaceae</taxon>
        <taxon>Lacticaseibacillus</taxon>
    </lineage>
</organism>
<dbReference type="Proteomes" id="UP000009352">
    <property type="component" value="Unassembled WGS sequence"/>
</dbReference>